<protein>
    <submittedName>
        <fullName evidence="6">Uncharacterized protein conserved in bacteria</fullName>
    </submittedName>
</protein>
<feature type="domain" description="RsdA/BaiN/AoA(So)-like insert" evidence="5">
    <location>
        <begin position="195"/>
        <end position="357"/>
    </location>
</feature>
<dbReference type="Gene3D" id="2.40.30.10">
    <property type="entry name" value="Translation factors"/>
    <property type="match status" value="1"/>
</dbReference>
<dbReference type="Gene3D" id="1.10.8.260">
    <property type="entry name" value="HI0933 insert domain-like"/>
    <property type="match status" value="1"/>
</dbReference>
<evidence type="ECO:0000259" key="4">
    <source>
        <dbReference type="Pfam" id="PF03486"/>
    </source>
</evidence>
<dbReference type="InterPro" id="IPR057661">
    <property type="entry name" value="RsdA/BaiN/AoA(So)_Rossmann"/>
</dbReference>
<name>A0A1C6K0C3_9FIRM</name>
<evidence type="ECO:0000313" key="6">
    <source>
        <dbReference type="EMBL" id="SCJ87760.1"/>
    </source>
</evidence>
<dbReference type="PANTHER" id="PTHR42887:SF2">
    <property type="entry name" value="OS12G0638800 PROTEIN"/>
    <property type="match status" value="1"/>
</dbReference>
<dbReference type="Pfam" id="PF03486">
    <property type="entry name" value="HI0933_like"/>
    <property type="match status" value="1"/>
</dbReference>
<dbReference type="Gene3D" id="3.50.50.60">
    <property type="entry name" value="FAD/NAD(P)-binding domain"/>
    <property type="match status" value="1"/>
</dbReference>
<dbReference type="EMBL" id="FMHG01000002">
    <property type="protein sequence ID" value="SCJ87760.1"/>
    <property type="molecule type" value="Genomic_DNA"/>
</dbReference>
<dbReference type="NCBIfam" id="TIGR00275">
    <property type="entry name" value="aminoacetone oxidase family FAD-binding enzyme"/>
    <property type="match status" value="1"/>
</dbReference>
<dbReference type="Pfam" id="PF22780">
    <property type="entry name" value="HI0933_like_1st"/>
    <property type="match status" value="1"/>
</dbReference>
<dbReference type="PANTHER" id="PTHR42887">
    <property type="entry name" value="OS12G0638800 PROTEIN"/>
    <property type="match status" value="1"/>
</dbReference>
<evidence type="ECO:0000256" key="2">
    <source>
        <dbReference type="ARBA" id="ARBA00022630"/>
    </source>
</evidence>
<sequence length="421" mass="45138">MKKNSAPPTVVVGGGAAGLFCACQLSAGGVPVLLIEKNAQLGRKLRITGKGRCNLTNDCDSETFLKNVPRNWRFLYSAINAFSTQDTKDYFTALGVPLKTERGARVFPVSDSAHQVADALVQTARAQGVTILQDRVTAIAPEDGGYRVETAASGDFFAPQVVVATGGLSYPQTGSDGDGHRFAAALDLPVTACSPSLIPMVVKEPWCKNLMGLSLRNATLTVRDTQKKDRPVFSQLGELLFTHFGVSGPLVLSASGHMEDVPGRYRLQIDLKPGLTAQQLDRRILRDVEENPNKNFSNLLAGLLPQKLIGTVCALSGVPATEKANQLTRAQRAALRDLLKCLPLTFAGFRPIAEAIITRGGVDVRQVQPGSMQIKERPGLYFVGEVLDVDGYTGGFNLQIAFSTAYLAARDILAKRGAGEL</sequence>
<keyword evidence="2" id="KW-0285">Flavoprotein</keyword>
<keyword evidence="3" id="KW-0274">FAD</keyword>
<comment type="cofactor">
    <cofactor evidence="1">
        <name>FAD</name>
        <dbReference type="ChEBI" id="CHEBI:57692"/>
    </cofactor>
</comment>
<accession>A0A1C6K0C3</accession>
<gene>
    <name evidence="6" type="ORF">SAMEA3545359_02495</name>
</gene>
<organism evidence="6">
    <name type="scientific">uncultured Anaerotruncus sp</name>
    <dbReference type="NCBI Taxonomy" id="905011"/>
    <lineage>
        <taxon>Bacteria</taxon>
        <taxon>Bacillati</taxon>
        <taxon>Bacillota</taxon>
        <taxon>Clostridia</taxon>
        <taxon>Eubacteriales</taxon>
        <taxon>Oscillospiraceae</taxon>
        <taxon>Anaerotruncus</taxon>
        <taxon>environmental samples</taxon>
    </lineage>
</organism>
<proteinExistence type="predicted"/>
<evidence type="ECO:0000256" key="3">
    <source>
        <dbReference type="ARBA" id="ARBA00022827"/>
    </source>
</evidence>
<evidence type="ECO:0000259" key="5">
    <source>
        <dbReference type="Pfam" id="PF22780"/>
    </source>
</evidence>
<dbReference type="InterPro" id="IPR004792">
    <property type="entry name" value="BaiN-like"/>
</dbReference>
<dbReference type="InterPro" id="IPR055178">
    <property type="entry name" value="RsdA/BaiN/AoA(So)-like_dom"/>
</dbReference>
<dbReference type="AlphaFoldDB" id="A0A1C6K0C3"/>
<dbReference type="SUPFAM" id="SSF51905">
    <property type="entry name" value="FAD/NAD(P)-binding domain"/>
    <property type="match status" value="1"/>
</dbReference>
<dbReference type="InterPro" id="IPR023166">
    <property type="entry name" value="BaiN-like_dom_sf"/>
</dbReference>
<dbReference type="InterPro" id="IPR036188">
    <property type="entry name" value="FAD/NAD-bd_sf"/>
</dbReference>
<dbReference type="PROSITE" id="PS51257">
    <property type="entry name" value="PROKAR_LIPOPROTEIN"/>
    <property type="match status" value="1"/>
</dbReference>
<feature type="domain" description="RsdA/BaiN/AoA(So)-like Rossmann fold-like" evidence="4">
    <location>
        <begin position="9"/>
        <end position="410"/>
    </location>
</feature>
<dbReference type="SUPFAM" id="SSF160996">
    <property type="entry name" value="HI0933 insert domain-like"/>
    <property type="match status" value="1"/>
</dbReference>
<reference evidence="6" key="1">
    <citation type="submission" date="2015-09" db="EMBL/GenBank/DDBJ databases">
        <authorList>
            <consortium name="Pathogen Informatics"/>
        </authorList>
    </citation>
    <scope>NUCLEOTIDE SEQUENCE</scope>
    <source>
        <strain evidence="6">2789STDY5834896</strain>
    </source>
</reference>
<evidence type="ECO:0000256" key="1">
    <source>
        <dbReference type="ARBA" id="ARBA00001974"/>
    </source>
</evidence>